<dbReference type="Proteomes" id="UP000054423">
    <property type="component" value="Unassembled WGS sequence"/>
</dbReference>
<reference evidence="3" key="2">
    <citation type="submission" date="2013-11" db="EMBL/GenBank/DDBJ databases">
        <title>The Genome Sequence of Phytophthora parasitica IAC_01/95.</title>
        <authorList>
            <consortium name="The Broad Institute Genomics Platform"/>
            <person name="Russ C."/>
            <person name="Tyler B."/>
            <person name="Panabieres F."/>
            <person name="Shan W."/>
            <person name="Tripathy S."/>
            <person name="Grunwald N."/>
            <person name="Machado M."/>
            <person name="Johnson C.S."/>
            <person name="Arredondo F."/>
            <person name="Hong C."/>
            <person name="Coffey M."/>
            <person name="Young S.K."/>
            <person name="Zeng Q."/>
            <person name="Gargeya S."/>
            <person name="Fitzgerald M."/>
            <person name="Abouelleil A."/>
            <person name="Alvarado L."/>
            <person name="Chapman S.B."/>
            <person name="Gainer-Dewar J."/>
            <person name="Goldberg J."/>
            <person name="Griggs A."/>
            <person name="Gujja S."/>
            <person name="Hansen M."/>
            <person name="Howarth C."/>
            <person name="Imamovic A."/>
            <person name="Ireland A."/>
            <person name="Larimer J."/>
            <person name="McCowan C."/>
            <person name="Murphy C."/>
            <person name="Pearson M."/>
            <person name="Poon T.W."/>
            <person name="Priest M."/>
            <person name="Roberts A."/>
            <person name="Saif S."/>
            <person name="Shea T."/>
            <person name="Sykes S."/>
            <person name="Wortman J."/>
            <person name="Nusbaum C."/>
            <person name="Birren B."/>
        </authorList>
    </citation>
    <scope>NUCLEOTIDE SEQUENCE [LARGE SCALE GENOMIC DNA]</scope>
    <source>
        <strain evidence="3">IAC_01/95</strain>
    </source>
</reference>
<feature type="compositionally biased region" description="Polar residues" evidence="1">
    <location>
        <begin position="1"/>
        <end position="13"/>
    </location>
</feature>
<protein>
    <submittedName>
        <fullName evidence="2">Uncharacterized protein</fullName>
    </submittedName>
</protein>
<evidence type="ECO:0000256" key="1">
    <source>
        <dbReference type="SAM" id="MobiDB-lite"/>
    </source>
</evidence>
<feature type="compositionally biased region" description="Low complexity" evidence="1">
    <location>
        <begin position="21"/>
        <end position="33"/>
    </location>
</feature>
<evidence type="ECO:0000313" key="3">
    <source>
        <dbReference type="EMBL" id="ETM30950.1"/>
    </source>
</evidence>
<dbReference type="EMBL" id="KI683471">
    <property type="protein sequence ID" value="ETL77691.1"/>
    <property type="molecule type" value="Genomic_DNA"/>
</dbReference>
<proteinExistence type="predicted"/>
<dbReference type="Proteomes" id="UP000054532">
    <property type="component" value="Unassembled WGS sequence"/>
</dbReference>
<accession>W2JXN5</accession>
<feature type="non-terminal residue" evidence="2">
    <location>
        <position position="1"/>
    </location>
</feature>
<evidence type="ECO:0000313" key="2">
    <source>
        <dbReference type="EMBL" id="ETL77691.1"/>
    </source>
</evidence>
<dbReference type="AlphaFoldDB" id="W2JXN5"/>
<name>W2JXN5_PHYNI</name>
<gene>
    <name evidence="3" type="ORF">L914_21385</name>
    <name evidence="2" type="ORF">L917_21376</name>
</gene>
<feature type="region of interest" description="Disordered" evidence="1">
    <location>
        <begin position="1"/>
        <end position="52"/>
    </location>
</feature>
<dbReference type="EMBL" id="KI696688">
    <property type="protein sequence ID" value="ETM30950.1"/>
    <property type="molecule type" value="Genomic_DNA"/>
</dbReference>
<sequence length="52" mass="5347">SATTVATKNNTAYSEADDSNIEIQSQESASSESGGEEGIGGRRSPNSGNRDN</sequence>
<reference evidence="2" key="1">
    <citation type="submission" date="2013-11" db="EMBL/GenBank/DDBJ databases">
        <title>The Genome Sequence of Phytophthora parasitica CHvinca01.</title>
        <authorList>
            <consortium name="The Broad Institute Genomics Platform"/>
            <person name="Russ C."/>
            <person name="Tyler B."/>
            <person name="Panabieres F."/>
            <person name="Shan W."/>
            <person name="Tripathy S."/>
            <person name="Grunwald N."/>
            <person name="Machado M."/>
            <person name="Johnson C.S."/>
            <person name="Arredondo F."/>
            <person name="Hong C."/>
            <person name="Coffey M."/>
            <person name="Young S.K."/>
            <person name="Zeng Q."/>
            <person name="Gargeya S."/>
            <person name="Fitzgerald M."/>
            <person name="Abouelleil A."/>
            <person name="Alvarado L."/>
            <person name="Chapman S.B."/>
            <person name="Gainer-Dewar J."/>
            <person name="Goldberg J."/>
            <person name="Griggs A."/>
            <person name="Gujja S."/>
            <person name="Hansen M."/>
            <person name="Howarth C."/>
            <person name="Imamovic A."/>
            <person name="Ireland A."/>
            <person name="Larimer J."/>
            <person name="McCowan C."/>
            <person name="Murphy C."/>
            <person name="Pearson M."/>
            <person name="Poon T.W."/>
            <person name="Priest M."/>
            <person name="Roberts A."/>
            <person name="Saif S."/>
            <person name="Shea T."/>
            <person name="Sykes S."/>
            <person name="Wortman J."/>
            <person name="Nusbaum C."/>
            <person name="Birren B."/>
        </authorList>
    </citation>
    <scope>NUCLEOTIDE SEQUENCE [LARGE SCALE GENOMIC DNA]</scope>
    <source>
        <strain evidence="2">CHvinca01</strain>
    </source>
</reference>
<organism evidence="2">
    <name type="scientific">Phytophthora nicotianae</name>
    <name type="common">Potato buckeye rot agent</name>
    <name type="synonym">Phytophthora parasitica</name>
    <dbReference type="NCBI Taxonomy" id="4792"/>
    <lineage>
        <taxon>Eukaryota</taxon>
        <taxon>Sar</taxon>
        <taxon>Stramenopiles</taxon>
        <taxon>Oomycota</taxon>
        <taxon>Peronosporomycetes</taxon>
        <taxon>Peronosporales</taxon>
        <taxon>Peronosporaceae</taxon>
        <taxon>Phytophthora</taxon>
    </lineage>
</organism>